<evidence type="ECO:0000256" key="3">
    <source>
        <dbReference type="ARBA" id="ARBA00022801"/>
    </source>
</evidence>
<dbReference type="GO" id="GO:0016798">
    <property type="term" value="F:hydrolase activity, acting on glycosyl bonds"/>
    <property type="evidence" value="ECO:0007669"/>
    <property type="project" value="UniProtKB-KW"/>
</dbReference>
<dbReference type="PANTHER" id="PTHR10429">
    <property type="entry name" value="DNA-3-METHYLADENINE GLYCOSYLASE"/>
    <property type="match status" value="1"/>
</dbReference>
<keyword evidence="2 5" id="KW-0227">DNA damage</keyword>
<evidence type="ECO:0000256" key="4">
    <source>
        <dbReference type="ARBA" id="ARBA00023204"/>
    </source>
</evidence>
<evidence type="ECO:0000313" key="6">
    <source>
        <dbReference type="EMBL" id="QDY65123.1"/>
    </source>
</evidence>
<evidence type="ECO:0000256" key="5">
    <source>
        <dbReference type="HAMAP-Rule" id="MF_00527"/>
    </source>
</evidence>
<dbReference type="EC" id="3.2.2.-" evidence="5"/>
<accession>A0ABX5Y4V3</accession>
<proteinExistence type="inferred from homology"/>
<evidence type="ECO:0000256" key="1">
    <source>
        <dbReference type="ARBA" id="ARBA00009232"/>
    </source>
</evidence>
<evidence type="ECO:0000256" key="2">
    <source>
        <dbReference type="ARBA" id="ARBA00022763"/>
    </source>
</evidence>
<evidence type="ECO:0000313" key="7">
    <source>
        <dbReference type="Proteomes" id="UP000320717"/>
    </source>
</evidence>
<protein>
    <recommendedName>
        <fullName evidence="5">Putative 3-methyladenine DNA glycosylase</fullName>
        <ecNumber evidence="5">3.2.2.-</ecNumber>
    </recommendedName>
</protein>
<dbReference type="SUPFAM" id="SSF50486">
    <property type="entry name" value="FMT C-terminal domain-like"/>
    <property type="match status" value="1"/>
</dbReference>
<keyword evidence="7" id="KW-1185">Reference proteome</keyword>
<dbReference type="InterPro" id="IPR011034">
    <property type="entry name" value="Formyl_transferase-like_C_sf"/>
</dbReference>
<dbReference type="EMBL" id="CP042260">
    <property type="protein sequence ID" value="QDY65123.1"/>
    <property type="molecule type" value="Genomic_DNA"/>
</dbReference>
<gene>
    <name evidence="6" type="ORF">FQA45_01700</name>
</gene>
<dbReference type="CDD" id="cd00540">
    <property type="entry name" value="AAG"/>
    <property type="match status" value="1"/>
</dbReference>
<organism evidence="6 7">
    <name type="scientific">Glutamicibacter halophytocola</name>
    <dbReference type="NCBI Taxonomy" id="1933880"/>
    <lineage>
        <taxon>Bacteria</taxon>
        <taxon>Bacillati</taxon>
        <taxon>Actinomycetota</taxon>
        <taxon>Actinomycetes</taxon>
        <taxon>Micrococcales</taxon>
        <taxon>Micrococcaceae</taxon>
        <taxon>Glutamicibacter</taxon>
    </lineage>
</organism>
<dbReference type="InterPro" id="IPR036995">
    <property type="entry name" value="MPG_sf"/>
</dbReference>
<dbReference type="NCBIfam" id="NF002003">
    <property type="entry name" value="PRK00802.1-3"/>
    <property type="match status" value="1"/>
</dbReference>
<keyword evidence="4 5" id="KW-0234">DNA repair</keyword>
<dbReference type="Pfam" id="PF02245">
    <property type="entry name" value="Pur_DNA_glyco"/>
    <property type="match status" value="1"/>
</dbReference>
<keyword evidence="6" id="KW-0326">Glycosidase</keyword>
<dbReference type="NCBIfam" id="TIGR00567">
    <property type="entry name" value="3mg"/>
    <property type="match status" value="1"/>
</dbReference>
<keyword evidence="3 5" id="KW-0378">Hydrolase</keyword>
<comment type="similarity">
    <text evidence="1 5">Belongs to the DNA glycosylase MPG family.</text>
</comment>
<dbReference type="Gene3D" id="3.10.300.10">
    <property type="entry name" value="Methylpurine-DNA glycosylase (MPG)"/>
    <property type="match status" value="1"/>
</dbReference>
<dbReference type="PANTHER" id="PTHR10429:SF0">
    <property type="entry name" value="DNA-3-METHYLADENINE GLYCOSYLASE"/>
    <property type="match status" value="1"/>
</dbReference>
<reference evidence="6 7" key="1">
    <citation type="submission" date="2019-07" db="EMBL/GenBank/DDBJ databases">
        <title>Complete Genome Sequence of drought tolerant Plant Growth-Promoting Rhizobacterium Glutamicibacter halophytocola DR408.</title>
        <authorList>
            <person name="Nishu S.D."/>
            <person name="Lee T.K."/>
        </authorList>
    </citation>
    <scope>NUCLEOTIDE SEQUENCE [LARGE SCALE GENOMIC DNA]</scope>
    <source>
        <strain evidence="6 7">DR408</strain>
    </source>
</reference>
<dbReference type="HAMAP" id="MF_00527">
    <property type="entry name" value="3MGH"/>
    <property type="match status" value="1"/>
</dbReference>
<name>A0ABX5Y4V3_9MICC</name>
<dbReference type="Proteomes" id="UP000320717">
    <property type="component" value="Chromosome"/>
</dbReference>
<dbReference type="InterPro" id="IPR003180">
    <property type="entry name" value="MPG"/>
</dbReference>
<sequence>MQGEKAWKGTRWHTGVVDRSFFMPDALSVAPRLLGSILSVDSPQGLVGLRITETEAYLGVGSTGPYDPGSHSKDRKTARNASMFLPPGHAYVYFTYGMHFALNLVCSQEHVASGVLIRSGQIVQGLDLARERRHAKQSTRSASNYVKDAQLARGPGNLAAAMGITRESHDGLDLLAEPFHIVQSGVAESDIARGPRVGVAGVAGGPAYPWRFWLKGDPTVSAFRPGRDAPVPPGKPRG</sequence>